<evidence type="ECO:0000259" key="4">
    <source>
        <dbReference type="PROSITE" id="PS50994"/>
    </source>
</evidence>
<dbReference type="Pfam" id="PF00098">
    <property type="entry name" value="zf-CCHC"/>
    <property type="match status" value="1"/>
</dbReference>
<gene>
    <name evidence="5" type="primary">POLX_2148</name>
    <name evidence="5" type="ORF">CK203_095182</name>
</gene>
<dbReference type="GO" id="GO:0008270">
    <property type="term" value="F:zinc ion binding"/>
    <property type="evidence" value="ECO:0007669"/>
    <property type="project" value="UniProtKB-KW"/>
</dbReference>
<evidence type="ECO:0000256" key="2">
    <source>
        <dbReference type="SAM" id="MobiDB-lite"/>
    </source>
</evidence>
<accession>A0A438E115</accession>
<dbReference type="SMART" id="SM00343">
    <property type="entry name" value="ZnF_C2HC"/>
    <property type="match status" value="1"/>
</dbReference>
<dbReference type="Pfam" id="PF22936">
    <property type="entry name" value="Pol_BBD"/>
    <property type="match status" value="1"/>
</dbReference>
<dbReference type="Pfam" id="PF25597">
    <property type="entry name" value="SH3_retrovirus"/>
    <property type="match status" value="1"/>
</dbReference>
<feature type="domain" description="CCHC-type" evidence="3">
    <location>
        <begin position="279"/>
        <end position="294"/>
    </location>
</feature>
<dbReference type="Gene3D" id="3.30.420.10">
    <property type="entry name" value="Ribonuclease H-like superfamily/Ribonuclease H"/>
    <property type="match status" value="1"/>
</dbReference>
<dbReference type="InterPro" id="IPR001878">
    <property type="entry name" value="Znf_CCHC"/>
</dbReference>
<dbReference type="PANTHER" id="PTHR47592:SF27">
    <property type="entry name" value="OS08G0421700 PROTEIN"/>
    <property type="match status" value="1"/>
</dbReference>
<feature type="region of interest" description="Disordered" evidence="2">
    <location>
        <begin position="226"/>
        <end position="269"/>
    </location>
</feature>
<keyword evidence="1" id="KW-0479">Metal-binding</keyword>
<dbReference type="Gene3D" id="4.10.60.10">
    <property type="entry name" value="Zinc finger, CCHC-type"/>
    <property type="match status" value="1"/>
</dbReference>
<proteinExistence type="predicted"/>
<dbReference type="PROSITE" id="PS50994">
    <property type="entry name" value="INTEGRASE"/>
    <property type="match status" value="1"/>
</dbReference>
<dbReference type="Pfam" id="PF00665">
    <property type="entry name" value="rve"/>
    <property type="match status" value="1"/>
</dbReference>
<dbReference type="InterPro" id="IPR054722">
    <property type="entry name" value="PolX-like_BBD"/>
</dbReference>
<evidence type="ECO:0000256" key="1">
    <source>
        <dbReference type="PROSITE-ProRule" id="PRU00047"/>
    </source>
</evidence>
<comment type="caution">
    <text evidence="5">The sequence shown here is derived from an EMBL/GenBank/DDBJ whole genome shotgun (WGS) entry which is preliminary data.</text>
</comment>
<dbReference type="InterPro" id="IPR001584">
    <property type="entry name" value="Integrase_cat-core"/>
</dbReference>
<sequence>MTTESDNVVVTELALVATPTVAQVPAMPTAVPISVLPGEKPEKFSGLNFKRWQQKMLFYLTTLNLTRFLTEDAPKLKEDEHDIQVISAIDAWKHSDFLCRNYVMNGLADSLYNVYSDKKTAKELWESLDRKYKTEDAGAKKFVVGRFLDYKMVDSKTVVSQVQELQVILHEIHAEGMMLSETFQVAAIIEKLPPAWKDFKNYLKHKRKEMSIEDLIIRLRIEEDNRRSEKKGAHTLNEAKANFVEHGQSSKAKTNNNKGKGSKLGPKGGISKKPKFQGKCFNCGKQGHKSVDCRLPKKNKPKEANVIDDITKNVSDIDLTAVVSEVNLVGSNPKEWWIDTGATRHVCSDKKMFSTFEPIENGEKVFMGNSATSEIKGQGKVILKMTSGKELTLTNVLYVPEIRKNLVSGSLLNNHGFRLVFESNKFVLSKSGMYVGKGYMSDGMWKLNVMTIIKSNMNKASASTYMLESSNLWHGRLGHVNYDTLRRLINLNHIPTFQINSNHKCETCVEAKLTRSSFQSVERNTEPFDLIHSDICDLKFVQTRGGNKYFITFVDDSTKYCYVYLLKSKDEAIEKFVLYKNEVENQLNKKIKVLRSDRGGEYESPFVEICAQHEIIHETTTPYSPQSNGVAERKNRTLKEMMNAMLISSSLPQNMWGETILTANYLLNKVPKKKAEKTPYELWKGRKPSYTYLRMWGCLAKVAVPPPKKVKIGPKTIDCIFIGYAHNSNAYRFLVYESNIPDIHKNTIMESRNASFFEDVFPCQSKEEPSS</sequence>
<dbReference type="InterPro" id="IPR036397">
    <property type="entry name" value="RNaseH_sf"/>
</dbReference>
<dbReference type="PROSITE" id="PS50158">
    <property type="entry name" value="ZF_CCHC"/>
    <property type="match status" value="1"/>
</dbReference>
<dbReference type="InterPro" id="IPR057670">
    <property type="entry name" value="SH3_retrovirus"/>
</dbReference>
<dbReference type="SUPFAM" id="SSF53098">
    <property type="entry name" value="Ribonuclease H-like"/>
    <property type="match status" value="1"/>
</dbReference>
<dbReference type="PANTHER" id="PTHR47592">
    <property type="entry name" value="PBF68 PROTEIN"/>
    <property type="match status" value="1"/>
</dbReference>
<evidence type="ECO:0000313" key="5">
    <source>
        <dbReference type="EMBL" id="RVW41398.1"/>
    </source>
</evidence>
<dbReference type="InterPro" id="IPR012337">
    <property type="entry name" value="RNaseH-like_sf"/>
</dbReference>
<dbReference type="Proteomes" id="UP000288805">
    <property type="component" value="Unassembled WGS sequence"/>
</dbReference>
<feature type="domain" description="Integrase catalytic" evidence="4">
    <location>
        <begin position="523"/>
        <end position="687"/>
    </location>
</feature>
<feature type="compositionally biased region" description="Low complexity" evidence="2">
    <location>
        <begin position="249"/>
        <end position="269"/>
    </location>
</feature>
<dbReference type="AlphaFoldDB" id="A0A438E115"/>
<evidence type="ECO:0000313" key="6">
    <source>
        <dbReference type="Proteomes" id="UP000288805"/>
    </source>
</evidence>
<dbReference type="GO" id="GO:0003676">
    <property type="term" value="F:nucleic acid binding"/>
    <property type="evidence" value="ECO:0007669"/>
    <property type="project" value="InterPro"/>
</dbReference>
<dbReference type="GO" id="GO:0015074">
    <property type="term" value="P:DNA integration"/>
    <property type="evidence" value="ECO:0007669"/>
    <property type="project" value="InterPro"/>
</dbReference>
<organism evidence="5 6">
    <name type="scientific">Vitis vinifera</name>
    <name type="common">Grape</name>
    <dbReference type="NCBI Taxonomy" id="29760"/>
    <lineage>
        <taxon>Eukaryota</taxon>
        <taxon>Viridiplantae</taxon>
        <taxon>Streptophyta</taxon>
        <taxon>Embryophyta</taxon>
        <taxon>Tracheophyta</taxon>
        <taxon>Spermatophyta</taxon>
        <taxon>Magnoliopsida</taxon>
        <taxon>eudicotyledons</taxon>
        <taxon>Gunneridae</taxon>
        <taxon>Pentapetalae</taxon>
        <taxon>rosids</taxon>
        <taxon>Vitales</taxon>
        <taxon>Vitaceae</taxon>
        <taxon>Viteae</taxon>
        <taxon>Vitis</taxon>
    </lineage>
</organism>
<keyword evidence="1" id="KW-0862">Zinc</keyword>
<name>A0A438E115_VITVI</name>
<dbReference type="EMBL" id="QGNW01001439">
    <property type="protein sequence ID" value="RVW41398.1"/>
    <property type="molecule type" value="Genomic_DNA"/>
</dbReference>
<dbReference type="Pfam" id="PF13976">
    <property type="entry name" value="gag_pre-integrs"/>
    <property type="match status" value="1"/>
</dbReference>
<evidence type="ECO:0000259" key="3">
    <source>
        <dbReference type="PROSITE" id="PS50158"/>
    </source>
</evidence>
<dbReference type="InterPro" id="IPR036875">
    <property type="entry name" value="Znf_CCHC_sf"/>
</dbReference>
<dbReference type="SUPFAM" id="SSF57756">
    <property type="entry name" value="Retrovirus zinc finger-like domains"/>
    <property type="match status" value="1"/>
</dbReference>
<keyword evidence="1" id="KW-0863">Zinc-finger</keyword>
<dbReference type="InterPro" id="IPR025724">
    <property type="entry name" value="GAG-pre-integrase_dom"/>
</dbReference>
<reference evidence="5 6" key="1">
    <citation type="journal article" date="2018" name="PLoS Genet.">
        <title>Population sequencing reveals clonal diversity and ancestral inbreeding in the grapevine cultivar Chardonnay.</title>
        <authorList>
            <person name="Roach M.J."/>
            <person name="Johnson D.L."/>
            <person name="Bohlmann J."/>
            <person name="van Vuuren H.J."/>
            <person name="Jones S.J."/>
            <person name="Pretorius I.S."/>
            <person name="Schmidt S.A."/>
            <person name="Borneman A.R."/>
        </authorList>
    </citation>
    <scope>NUCLEOTIDE SEQUENCE [LARGE SCALE GENOMIC DNA]</scope>
    <source>
        <strain evidence="6">cv. Chardonnay</strain>
        <tissue evidence="5">Leaf</tissue>
    </source>
</reference>
<protein>
    <submittedName>
        <fullName evidence="5">Retrovirus-related Pol polyprotein from transposon TNT 1-94</fullName>
    </submittedName>
</protein>
<dbReference type="Pfam" id="PF14223">
    <property type="entry name" value="Retrotran_gag_2"/>
    <property type="match status" value="1"/>
</dbReference>